<reference evidence="1 2" key="1">
    <citation type="submission" date="2019-12" db="EMBL/GenBank/DDBJ databases">
        <authorList>
            <person name="Huq M.A."/>
        </authorList>
    </citation>
    <scope>NUCLEOTIDE SEQUENCE [LARGE SCALE GENOMIC DNA]</scope>
    <source>
        <strain evidence="1 2">MAH-20</strain>
    </source>
</reference>
<protein>
    <submittedName>
        <fullName evidence="1">TIGR04290 family methyltransferase</fullName>
    </submittedName>
</protein>
<dbReference type="EMBL" id="WQMS01000016">
    <property type="protein sequence ID" value="MVO79025.1"/>
    <property type="molecule type" value="Genomic_DNA"/>
</dbReference>
<evidence type="ECO:0000313" key="2">
    <source>
        <dbReference type="Proteomes" id="UP000441389"/>
    </source>
</evidence>
<name>A0A6I4J3L1_9SPHN</name>
<organism evidence="1 2">
    <name type="scientific">Sphingomonas horti</name>
    <dbReference type="NCBI Taxonomy" id="2682842"/>
    <lineage>
        <taxon>Bacteria</taxon>
        <taxon>Pseudomonadati</taxon>
        <taxon>Pseudomonadota</taxon>
        <taxon>Alphaproteobacteria</taxon>
        <taxon>Sphingomonadales</taxon>
        <taxon>Sphingomonadaceae</taxon>
        <taxon>Sphingomonas</taxon>
    </lineage>
</organism>
<dbReference type="CDD" id="cd02440">
    <property type="entry name" value="AdoMet_MTases"/>
    <property type="match status" value="1"/>
</dbReference>
<proteinExistence type="predicted"/>
<dbReference type="RefSeq" id="WP_157027962.1">
    <property type="nucleotide sequence ID" value="NZ_WQMS01000016.1"/>
</dbReference>
<dbReference type="Gene3D" id="3.40.50.150">
    <property type="entry name" value="Vaccinia Virus protein VP39"/>
    <property type="match status" value="1"/>
</dbReference>
<dbReference type="Proteomes" id="UP000441389">
    <property type="component" value="Unassembled WGS sequence"/>
</dbReference>
<sequence>MSLLEPREEALRRRIEELGPWFHNLELGGVWTAPDHFLGDYPAFKFRRFQHALPTDLTGKTVLDIGCNAGFYSFEMKRRGAARVLGIDEDERYLAQARFAAEELGFSGCAFEQLSVYDVGRLGERFDLVIFMGVLYHLRHPLLALDLIREHVAGDMMLFQSMQRGSRQVLPLEDDYPFTETEMFLESGYPKLHFIEHRYANDWTNWWAPNRACTEAMLRASGFAIETHAEDEVYLCRVSDIPYAEWGATAVYPQRGRE</sequence>
<dbReference type="InterPro" id="IPR027555">
    <property type="entry name" value="Mo5U34_MeTrfas-like"/>
</dbReference>
<gene>
    <name evidence="1" type="ORF">GON01_13900</name>
</gene>
<evidence type="ECO:0000313" key="1">
    <source>
        <dbReference type="EMBL" id="MVO79025.1"/>
    </source>
</evidence>
<dbReference type="PANTHER" id="PTHR43861">
    <property type="entry name" value="TRANS-ACONITATE 2-METHYLTRANSFERASE-RELATED"/>
    <property type="match status" value="1"/>
</dbReference>
<keyword evidence="1" id="KW-0489">Methyltransferase</keyword>
<keyword evidence="2" id="KW-1185">Reference proteome</keyword>
<keyword evidence="1" id="KW-0808">Transferase</keyword>
<dbReference type="GO" id="GO:0032259">
    <property type="term" value="P:methylation"/>
    <property type="evidence" value="ECO:0007669"/>
    <property type="project" value="UniProtKB-KW"/>
</dbReference>
<dbReference type="InterPro" id="IPR027554">
    <property type="entry name" value="Meth_Rta_06860"/>
</dbReference>
<dbReference type="NCBIfam" id="TIGR04290">
    <property type="entry name" value="meth_Rta_06860"/>
    <property type="match status" value="1"/>
</dbReference>
<dbReference type="Pfam" id="PF08003">
    <property type="entry name" value="Methyltransf_9"/>
    <property type="match status" value="1"/>
</dbReference>
<dbReference type="InterPro" id="IPR029063">
    <property type="entry name" value="SAM-dependent_MTases_sf"/>
</dbReference>
<dbReference type="AlphaFoldDB" id="A0A6I4J3L1"/>
<comment type="caution">
    <text evidence="1">The sequence shown here is derived from an EMBL/GenBank/DDBJ whole genome shotgun (WGS) entry which is preliminary data.</text>
</comment>
<dbReference type="GO" id="GO:0008168">
    <property type="term" value="F:methyltransferase activity"/>
    <property type="evidence" value="ECO:0007669"/>
    <property type="project" value="UniProtKB-KW"/>
</dbReference>
<accession>A0A6I4J3L1</accession>
<dbReference type="SUPFAM" id="SSF53335">
    <property type="entry name" value="S-adenosyl-L-methionine-dependent methyltransferases"/>
    <property type="match status" value="1"/>
</dbReference>